<keyword evidence="4 6" id="KW-1133">Transmembrane helix</keyword>
<evidence type="ECO:0000256" key="6">
    <source>
        <dbReference type="SAM" id="Phobius"/>
    </source>
</evidence>
<keyword evidence="3 6" id="KW-0812">Transmembrane</keyword>
<feature type="transmembrane region" description="Helical" evidence="6">
    <location>
        <begin position="42"/>
        <end position="61"/>
    </location>
</feature>
<evidence type="ECO:0000313" key="8">
    <source>
        <dbReference type="EMBL" id="QGR71386.1"/>
    </source>
</evidence>
<dbReference type="Gene3D" id="3.30.1890.10">
    <property type="entry name" value="FepE-like"/>
    <property type="match status" value="1"/>
</dbReference>
<evidence type="ECO:0000259" key="7">
    <source>
        <dbReference type="Pfam" id="PF02706"/>
    </source>
</evidence>
<evidence type="ECO:0000256" key="1">
    <source>
        <dbReference type="ARBA" id="ARBA00004651"/>
    </source>
</evidence>
<feature type="domain" description="Polysaccharide chain length determinant N-terminal" evidence="7">
    <location>
        <begin position="25"/>
        <end position="123"/>
    </location>
</feature>
<evidence type="ECO:0000313" key="9">
    <source>
        <dbReference type="Proteomes" id="UP000424966"/>
    </source>
</evidence>
<dbReference type="PANTHER" id="PTHR32309">
    <property type="entry name" value="TYROSINE-PROTEIN KINASE"/>
    <property type="match status" value="1"/>
</dbReference>
<dbReference type="GeneID" id="58047417"/>
<evidence type="ECO:0000256" key="2">
    <source>
        <dbReference type="ARBA" id="ARBA00022475"/>
    </source>
</evidence>
<evidence type="ECO:0000256" key="5">
    <source>
        <dbReference type="ARBA" id="ARBA00023136"/>
    </source>
</evidence>
<dbReference type="Pfam" id="PF02706">
    <property type="entry name" value="Wzz"/>
    <property type="match status" value="1"/>
</dbReference>
<reference evidence="8 9" key="1">
    <citation type="submission" date="2019-11" db="EMBL/GenBank/DDBJ databases">
        <title>FDA dAtabase for Regulatory Grade micrObial Sequences (FDA-ARGOS): Supporting development and validation of Infectious Disease Dx tests.</title>
        <authorList>
            <person name="Patel R."/>
            <person name="Rucinski S."/>
            <person name="Tallon L."/>
            <person name="Sadzewicz L."/>
            <person name="Vavikolanu K."/>
            <person name="Mehta A."/>
            <person name="Aluvathingal J."/>
            <person name="Nadendla S."/>
            <person name="Nandy P."/>
            <person name="Geyer C."/>
            <person name="Yan Y."/>
            <person name="Sichtig H."/>
        </authorList>
    </citation>
    <scope>NUCLEOTIDE SEQUENCE [LARGE SCALE GENOMIC DNA]</scope>
    <source>
        <strain evidence="8 9">FDAARGOS_729</strain>
    </source>
</reference>
<feature type="transmembrane region" description="Helical" evidence="6">
    <location>
        <begin position="339"/>
        <end position="359"/>
    </location>
</feature>
<evidence type="ECO:0000256" key="3">
    <source>
        <dbReference type="ARBA" id="ARBA00022692"/>
    </source>
</evidence>
<evidence type="ECO:0000256" key="4">
    <source>
        <dbReference type="ARBA" id="ARBA00022989"/>
    </source>
</evidence>
<dbReference type="NCBIfam" id="NF007699">
    <property type="entry name" value="PRK10381.1"/>
    <property type="match status" value="1"/>
</dbReference>
<dbReference type="PANTHER" id="PTHR32309:SF13">
    <property type="entry name" value="FERRIC ENTEROBACTIN TRANSPORT PROTEIN FEPE"/>
    <property type="match status" value="1"/>
</dbReference>
<keyword evidence="2" id="KW-1003">Cell membrane</keyword>
<dbReference type="EMBL" id="CP046294">
    <property type="protein sequence ID" value="QGR71386.1"/>
    <property type="molecule type" value="Genomic_DNA"/>
</dbReference>
<comment type="subcellular location">
    <subcellularLocation>
        <location evidence="1">Cell membrane</location>
        <topology evidence="1">Multi-pass membrane protein</topology>
    </subcellularLocation>
</comment>
<dbReference type="Proteomes" id="UP000424966">
    <property type="component" value="Chromosome"/>
</dbReference>
<organism evidence="8 9">
    <name type="scientific">Yersinia intermedia</name>
    <dbReference type="NCBI Taxonomy" id="631"/>
    <lineage>
        <taxon>Bacteria</taxon>
        <taxon>Pseudomonadati</taxon>
        <taxon>Pseudomonadota</taxon>
        <taxon>Gammaproteobacteria</taxon>
        <taxon>Enterobacterales</taxon>
        <taxon>Yersiniaceae</taxon>
        <taxon>Yersinia</taxon>
    </lineage>
</organism>
<proteinExistence type="predicted"/>
<dbReference type="Gene3D" id="1.10.287.210">
    <property type="match status" value="1"/>
</dbReference>
<dbReference type="RefSeq" id="WP_005184173.1">
    <property type="nucleotide sequence ID" value="NZ_CABHXW010000015.1"/>
</dbReference>
<accession>A0ABX6FBU9</accession>
<dbReference type="InterPro" id="IPR050445">
    <property type="entry name" value="Bact_polysacc_biosynth/exp"/>
</dbReference>
<keyword evidence="5 6" id="KW-0472">Membrane</keyword>
<protein>
    <submittedName>
        <fullName evidence="8">LPS O-antigen length regulator</fullName>
    </submittedName>
</protein>
<sequence length="372" mass="42092">MKVRSLDTEKHKQPAVIESSFVKHDEIDLIEIFSMLFRAKKIIILIVVVFALIGLIVGFFLPQKWTSSSVIIAPTYSESMLLDNLLGELKVAGVDSGIDENYLLATYMQFCDSRILRDAFLQQTDYLKMLMKKNPNDEFKKQSLLDVISTNNITTESNANDKSASTKDNNYFRLKFSAQTPDSAKDLLQGYMNYVKESANAYILFKLQRSLALKLEAEQRLFSLESQRVQSRRDVRIKRLEYALSIAEAAGLKKPVYSSGAAILDDPDYSITLGGDALKQKLRVEKSITDPLTTSADLRNRAINIDLLRNIKIDNIEFTPFKYLQKPEVPTKKDGPKRLLILVIFTFIGLIVAIATALLRDGLVRHREIASL</sequence>
<name>A0ABX6FBU9_YERIN</name>
<gene>
    <name evidence="8" type="primary">fepE</name>
    <name evidence="8" type="ORF">FOC37_14100</name>
</gene>
<keyword evidence="9" id="KW-1185">Reference proteome</keyword>
<dbReference type="SUPFAM" id="SSF160355">
    <property type="entry name" value="Bacterial polysaccharide co-polymerase-like"/>
    <property type="match status" value="1"/>
</dbReference>
<dbReference type="InterPro" id="IPR003856">
    <property type="entry name" value="LPS_length_determ_N"/>
</dbReference>